<gene>
    <name evidence="1" type="ORF">bsdtw1_00337</name>
</gene>
<dbReference type="InterPro" id="IPR029025">
    <property type="entry name" value="T3SS_substrate_exporter_C"/>
</dbReference>
<dbReference type="GO" id="GO:0009306">
    <property type="term" value="P:protein secretion"/>
    <property type="evidence" value="ECO:0007669"/>
    <property type="project" value="InterPro"/>
</dbReference>
<dbReference type="PANTHER" id="PTHR30531">
    <property type="entry name" value="FLAGELLAR BIOSYNTHETIC PROTEIN FLHB"/>
    <property type="match status" value="1"/>
</dbReference>
<dbReference type="AlphaFoldDB" id="A0A6V8SBS0"/>
<keyword evidence="2" id="KW-1185">Reference proteome</keyword>
<proteinExistence type="predicted"/>
<dbReference type="PANTHER" id="PTHR30531:SF12">
    <property type="entry name" value="FLAGELLAR BIOSYNTHETIC PROTEIN FLHB"/>
    <property type="match status" value="1"/>
</dbReference>
<reference evidence="1 2" key="1">
    <citation type="submission" date="2020-07" db="EMBL/GenBank/DDBJ databases">
        <title>A new beta-1,3-glucan-decomposing anaerobic bacterium isolated from anoxic soil subjected to biological soil disinfestation.</title>
        <authorList>
            <person name="Ueki A."/>
            <person name="Tonouchi A."/>
        </authorList>
    </citation>
    <scope>NUCLEOTIDE SEQUENCE [LARGE SCALE GENOMIC DNA]</scope>
    <source>
        <strain evidence="1 2">TW1</strain>
    </source>
</reference>
<evidence type="ECO:0000313" key="1">
    <source>
        <dbReference type="EMBL" id="GFP74291.1"/>
    </source>
</evidence>
<dbReference type="Pfam" id="PF01312">
    <property type="entry name" value="Bac_export_2"/>
    <property type="match status" value="1"/>
</dbReference>
<sequence>MNGIGKGCDDVNQRRKAAALKYEQNFEAPIVTAAGMGVIADKIIEKAEENKIPVVYNKELAEMLSNVDVGDNIPYDLYEAVAHVIAYVTDIDKLIDER</sequence>
<dbReference type="SUPFAM" id="SSF160544">
    <property type="entry name" value="EscU C-terminal domain-like"/>
    <property type="match status" value="1"/>
</dbReference>
<dbReference type="Gene3D" id="3.40.1690.10">
    <property type="entry name" value="secretion proteins EscU"/>
    <property type="match status" value="1"/>
</dbReference>
<name>A0A6V8SBS0_9CLOT</name>
<evidence type="ECO:0008006" key="3">
    <source>
        <dbReference type="Google" id="ProtNLM"/>
    </source>
</evidence>
<evidence type="ECO:0000313" key="2">
    <source>
        <dbReference type="Proteomes" id="UP000580568"/>
    </source>
</evidence>
<dbReference type="Proteomes" id="UP000580568">
    <property type="component" value="Unassembled WGS sequence"/>
</dbReference>
<dbReference type="InterPro" id="IPR006135">
    <property type="entry name" value="T3SS_substrate_exporter"/>
</dbReference>
<dbReference type="EMBL" id="BLZR01000001">
    <property type="protein sequence ID" value="GFP74291.1"/>
    <property type="molecule type" value="Genomic_DNA"/>
</dbReference>
<organism evidence="1 2">
    <name type="scientific">Clostridium fungisolvens</name>
    <dbReference type="NCBI Taxonomy" id="1604897"/>
    <lineage>
        <taxon>Bacteria</taxon>
        <taxon>Bacillati</taxon>
        <taxon>Bacillota</taxon>
        <taxon>Clostridia</taxon>
        <taxon>Eubacteriales</taxon>
        <taxon>Clostridiaceae</taxon>
        <taxon>Clostridium</taxon>
    </lineage>
</organism>
<protein>
    <recommendedName>
        <fullName evidence="3">Flagellar biogenesis protein</fullName>
    </recommendedName>
</protein>
<dbReference type="GO" id="GO:0005886">
    <property type="term" value="C:plasma membrane"/>
    <property type="evidence" value="ECO:0007669"/>
    <property type="project" value="TreeGrafter"/>
</dbReference>
<comment type="caution">
    <text evidence="1">The sequence shown here is derived from an EMBL/GenBank/DDBJ whole genome shotgun (WGS) entry which is preliminary data.</text>
</comment>
<accession>A0A6V8SBS0</accession>